<protein>
    <submittedName>
        <fullName evidence="1">Uncharacterized protein</fullName>
    </submittedName>
</protein>
<reference evidence="1" key="1">
    <citation type="submission" date="2021-05" db="EMBL/GenBank/DDBJ databases">
        <authorList>
            <person name="Pan Q."/>
            <person name="Jouanno E."/>
            <person name="Zahm M."/>
            <person name="Klopp C."/>
            <person name="Cabau C."/>
            <person name="Louis A."/>
            <person name="Berthelot C."/>
            <person name="Parey E."/>
            <person name="Roest Crollius H."/>
            <person name="Montfort J."/>
            <person name="Robinson-Rechavi M."/>
            <person name="Bouchez O."/>
            <person name="Lampietro C."/>
            <person name="Lopez Roques C."/>
            <person name="Donnadieu C."/>
            <person name="Postlethwait J."/>
            <person name="Bobe J."/>
            <person name="Dillon D."/>
            <person name="Chandos A."/>
            <person name="von Hippel F."/>
            <person name="Guiguen Y."/>
        </authorList>
    </citation>
    <scope>NUCLEOTIDE SEQUENCE</scope>
    <source>
        <strain evidence="1">YG-Jan2019</strain>
    </source>
</reference>
<accession>A0ACC2H3Z5</accession>
<keyword evidence="2" id="KW-1185">Reference proteome</keyword>
<gene>
    <name evidence="1" type="ORF">DPEC_G00075540</name>
</gene>
<comment type="caution">
    <text evidence="1">The sequence shown here is derived from an EMBL/GenBank/DDBJ whole genome shotgun (WGS) entry which is preliminary data.</text>
</comment>
<dbReference type="Proteomes" id="UP001157502">
    <property type="component" value="Chromosome 6"/>
</dbReference>
<organism evidence="1 2">
    <name type="scientific">Dallia pectoralis</name>
    <name type="common">Alaska blackfish</name>
    <dbReference type="NCBI Taxonomy" id="75939"/>
    <lineage>
        <taxon>Eukaryota</taxon>
        <taxon>Metazoa</taxon>
        <taxon>Chordata</taxon>
        <taxon>Craniata</taxon>
        <taxon>Vertebrata</taxon>
        <taxon>Euteleostomi</taxon>
        <taxon>Actinopterygii</taxon>
        <taxon>Neopterygii</taxon>
        <taxon>Teleostei</taxon>
        <taxon>Protacanthopterygii</taxon>
        <taxon>Esociformes</taxon>
        <taxon>Umbridae</taxon>
        <taxon>Dallia</taxon>
    </lineage>
</organism>
<evidence type="ECO:0000313" key="2">
    <source>
        <dbReference type="Proteomes" id="UP001157502"/>
    </source>
</evidence>
<dbReference type="EMBL" id="CM055733">
    <property type="protein sequence ID" value="KAJ8010482.1"/>
    <property type="molecule type" value="Genomic_DNA"/>
</dbReference>
<name>A0ACC2H3Z5_DALPE</name>
<proteinExistence type="predicted"/>
<evidence type="ECO:0000313" key="1">
    <source>
        <dbReference type="EMBL" id="KAJ8010482.1"/>
    </source>
</evidence>
<sequence>MTELKRDSRWQQMSLSGRRTSKVKGSALLMLVIRCQPASRLPTNRGLPIPHTDGQGGTSKGGTGGAHQAVDGECFERAPSLPCLKRPLGSPAVLQRCKKHGEDGEMKREQVFVCRLLCGGRLPAGLWESRE</sequence>